<proteinExistence type="predicted"/>
<dbReference type="Pfam" id="PF21706">
    <property type="entry name" value="FCSD_central"/>
    <property type="match status" value="1"/>
</dbReference>
<evidence type="ECO:0000313" key="5">
    <source>
        <dbReference type="Proteomes" id="UP001165384"/>
    </source>
</evidence>
<reference evidence="4" key="1">
    <citation type="submission" date="2022-01" db="EMBL/GenBank/DDBJ databases">
        <authorList>
            <person name="Jo J.-H."/>
            <person name="Im W.-T."/>
        </authorList>
    </citation>
    <scope>NUCLEOTIDE SEQUENCE</scope>
    <source>
        <strain evidence="4">XY25</strain>
    </source>
</reference>
<dbReference type="Proteomes" id="UP001165384">
    <property type="component" value="Unassembled WGS sequence"/>
</dbReference>
<feature type="signal peptide" evidence="1">
    <location>
        <begin position="1"/>
        <end position="22"/>
    </location>
</feature>
<feature type="chain" id="PRO_5045758765" evidence="1">
    <location>
        <begin position="23"/>
        <end position="418"/>
    </location>
</feature>
<feature type="domain" description="FAD/NAD(P)-binding" evidence="2">
    <location>
        <begin position="26"/>
        <end position="129"/>
    </location>
</feature>
<dbReference type="PANTHER" id="PTHR43755:SF1">
    <property type="entry name" value="FAD-DEPENDENT PYRIDINE NUCLEOTIDE-DISULPHIDE OXIDOREDUCTASE"/>
    <property type="match status" value="1"/>
</dbReference>
<feature type="domain" description="Sulfide dehydrogenase [flavocytochrome c] flavoprotein chain central" evidence="3">
    <location>
        <begin position="163"/>
        <end position="258"/>
    </location>
</feature>
<organism evidence="4 5">
    <name type="scientific">Dechloromonas hankyongensis</name>
    <dbReference type="NCBI Taxonomy" id="2908002"/>
    <lineage>
        <taxon>Bacteria</taxon>
        <taxon>Pseudomonadati</taxon>
        <taxon>Pseudomonadota</taxon>
        <taxon>Betaproteobacteria</taxon>
        <taxon>Rhodocyclales</taxon>
        <taxon>Azonexaceae</taxon>
        <taxon>Dechloromonas</taxon>
    </lineage>
</organism>
<keyword evidence="1" id="KW-0732">Signal</keyword>
<dbReference type="RefSeq" id="WP_275709736.1">
    <property type="nucleotide sequence ID" value="NZ_JAKLTN010000002.1"/>
</dbReference>
<dbReference type="PANTHER" id="PTHR43755">
    <property type="match status" value="1"/>
</dbReference>
<gene>
    <name evidence="4" type="ORF">LZ012_08610</name>
</gene>
<name>A0ABS9K1K7_9RHOO</name>
<dbReference type="InterPro" id="IPR036188">
    <property type="entry name" value="FAD/NAD-bd_sf"/>
</dbReference>
<evidence type="ECO:0000259" key="2">
    <source>
        <dbReference type="Pfam" id="PF07992"/>
    </source>
</evidence>
<comment type="caution">
    <text evidence="4">The sequence shown here is derived from an EMBL/GenBank/DDBJ whole genome shotgun (WGS) entry which is preliminary data.</text>
</comment>
<dbReference type="Gene3D" id="3.50.50.60">
    <property type="entry name" value="FAD/NAD(P)-binding domain"/>
    <property type="match status" value="2"/>
</dbReference>
<dbReference type="EMBL" id="JAKLTN010000002">
    <property type="protein sequence ID" value="MCG2577057.1"/>
    <property type="molecule type" value="Genomic_DNA"/>
</dbReference>
<dbReference type="PRINTS" id="PR00420">
    <property type="entry name" value="RNGMNOXGNASE"/>
</dbReference>
<keyword evidence="5" id="KW-1185">Reference proteome</keyword>
<dbReference type="SUPFAM" id="SSF51905">
    <property type="entry name" value="FAD/NAD(P)-binding domain"/>
    <property type="match status" value="2"/>
</dbReference>
<dbReference type="InterPro" id="IPR023753">
    <property type="entry name" value="FAD/NAD-binding_dom"/>
</dbReference>
<protein>
    <submittedName>
        <fullName evidence="4">FAD-dependent oxidoreductase</fullName>
    </submittedName>
</protein>
<dbReference type="InterPro" id="IPR052541">
    <property type="entry name" value="SQRD"/>
</dbReference>
<sequence>MTNRRHFLIAAGLMPLLHPAFAANRRVVVVGGGWGGLAAARHLRQLAPELDVTLVDRQPAFMSFALSNRWLVEPGAASWARHDYARIARDFGYRFVQAEVDGIDLAQRSVATKAGALPYDWLVLAPGIREDWSAWQTNDPQALAEVRRRHSGAMVSAADLPALRQRLTNFKGGDLLMTIPPAPYRCPPAPYERAMLIAWWLQKQKIPGKLVIVDPNPIMPAFRNILLDRFKAQVSYFDHAKVRSIDPLRKTVSTDIDDIRFDEALLCPPQQAADLLWQGGLIRPEEGGKPSGWAALGPTDFRSAADGRVFVIGDAAGLVSTQFGYFPKTGQVACRMGQAVARQIAAQATGQAQAPLLPESVCHVTTSVDPLESTGIDTTYKDRGDGFLVQTVKQTRNPNPNGEDAAWAEAMYRDFLLP</sequence>
<dbReference type="Pfam" id="PF07992">
    <property type="entry name" value="Pyr_redox_2"/>
    <property type="match status" value="1"/>
</dbReference>
<evidence type="ECO:0000256" key="1">
    <source>
        <dbReference type="SAM" id="SignalP"/>
    </source>
</evidence>
<accession>A0ABS9K1K7</accession>
<evidence type="ECO:0000259" key="3">
    <source>
        <dbReference type="Pfam" id="PF21706"/>
    </source>
</evidence>
<dbReference type="InterPro" id="IPR049386">
    <property type="entry name" value="FCSD_central"/>
</dbReference>
<evidence type="ECO:0000313" key="4">
    <source>
        <dbReference type="EMBL" id="MCG2577057.1"/>
    </source>
</evidence>